<evidence type="ECO:0000256" key="1">
    <source>
        <dbReference type="SAM" id="MobiDB-lite"/>
    </source>
</evidence>
<accession>A0AAN8XJ56</accession>
<dbReference type="SMART" id="SM00233">
    <property type="entry name" value="PH"/>
    <property type="match status" value="1"/>
</dbReference>
<feature type="compositionally biased region" description="Acidic residues" evidence="1">
    <location>
        <begin position="72"/>
        <end position="84"/>
    </location>
</feature>
<dbReference type="EMBL" id="JAXCGZ010000868">
    <property type="protein sequence ID" value="KAK7085515.1"/>
    <property type="molecule type" value="Genomic_DNA"/>
</dbReference>
<organism evidence="3 4">
    <name type="scientific">Halocaridina rubra</name>
    <name type="common">Hawaiian red shrimp</name>
    <dbReference type="NCBI Taxonomy" id="373956"/>
    <lineage>
        <taxon>Eukaryota</taxon>
        <taxon>Metazoa</taxon>
        <taxon>Ecdysozoa</taxon>
        <taxon>Arthropoda</taxon>
        <taxon>Crustacea</taxon>
        <taxon>Multicrustacea</taxon>
        <taxon>Malacostraca</taxon>
        <taxon>Eumalacostraca</taxon>
        <taxon>Eucarida</taxon>
        <taxon>Decapoda</taxon>
        <taxon>Pleocyemata</taxon>
        <taxon>Caridea</taxon>
        <taxon>Atyoidea</taxon>
        <taxon>Atyidae</taxon>
        <taxon>Halocaridina</taxon>
    </lineage>
</organism>
<gene>
    <name evidence="3" type="primary">RASGRF1_2</name>
    <name evidence="3" type="ORF">SK128_020083</name>
</gene>
<feature type="region of interest" description="Disordered" evidence="1">
    <location>
        <begin position="69"/>
        <end position="111"/>
    </location>
</feature>
<protein>
    <submittedName>
        <fullName evidence="3">Ras protein-specific guanine nucleotide-releasing factor</fullName>
    </submittedName>
</protein>
<dbReference type="Pfam" id="PF00169">
    <property type="entry name" value="PH"/>
    <property type="match status" value="1"/>
</dbReference>
<dbReference type="InterPro" id="IPR011993">
    <property type="entry name" value="PH-like_dom_sf"/>
</dbReference>
<name>A0AAN8XJ56_HALRR</name>
<dbReference type="Proteomes" id="UP001381693">
    <property type="component" value="Unassembled WGS sequence"/>
</dbReference>
<evidence type="ECO:0000313" key="4">
    <source>
        <dbReference type="Proteomes" id="UP001381693"/>
    </source>
</evidence>
<proteinExistence type="predicted"/>
<keyword evidence="4" id="KW-1185">Reference proteome</keyword>
<feature type="domain" description="PH" evidence="2">
    <location>
        <begin position="1"/>
        <end position="159"/>
    </location>
</feature>
<feature type="compositionally biased region" description="Low complexity" evidence="1">
    <location>
        <begin position="85"/>
        <end position="108"/>
    </location>
</feature>
<dbReference type="AlphaFoldDB" id="A0AAN8XJ56"/>
<dbReference type="InterPro" id="IPR001849">
    <property type="entry name" value="PH_domain"/>
</dbReference>
<dbReference type="Gene3D" id="2.30.29.30">
    <property type="entry name" value="Pleckstrin-homology domain (PH domain)/Phosphotyrosine-binding domain (PTB)"/>
    <property type="match status" value="1"/>
</dbReference>
<evidence type="ECO:0000313" key="3">
    <source>
        <dbReference type="EMBL" id="KAK7085515.1"/>
    </source>
</evidence>
<evidence type="ECO:0000259" key="2">
    <source>
        <dbReference type="PROSITE" id="PS50003"/>
    </source>
</evidence>
<sequence>MIYTGSLIQVLGDRPRIGKTRLGQFKSEKEAVRQCFLFSNHLIMATRTSGGKLHLVSGVGKIPLNDATLIEDPNEQGNQDDDGESSVCSFSSQSSGVSDSSAATSSGGSAQGKNFVEQANLDFKIVMEQKSGLPITIHLVAPTMQEKQAWISDISQVCCLITVECPQSLGT</sequence>
<dbReference type="SUPFAM" id="SSF50729">
    <property type="entry name" value="PH domain-like"/>
    <property type="match status" value="1"/>
</dbReference>
<comment type="caution">
    <text evidence="3">The sequence shown here is derived from an EMBL/GenBank/DDBJ whole genome shotgun (WGS) entry which is preliminary data.</text>
</comment>
<reference evidence="3 4" key="1">
    <citation type="submission" date="2023-11" db="EMBL/GenBank/DDBJ databases">
        <title>Halocaridina rubra genome assembly.</title>
        <authorList>
            <person name="Smith C."/>
        </authorList>
    </citation>
    <scope>NUCLEOTIDE SEQUENCE [LARGE SCALE GENOMIC DNA]</scope>
    <source>
        <strain evidence="3">EP-1</strain>
        <tissue evidence="3">Whole</tissue>
    </source>
</reference>
<dbReference type="PROSITE" id="PS50003">
    <property type="entry name" value="PH_DOMAIN"/>
    <property type="match status" value="1"/>
</dbReference>